<keyword evidence="3" id="KW-1185">Reference proteome</keyword>
<dbReference type="PANTHER" id="PTHR43798">
    <property type="entry name" value="MONOACYLGLYCEROL LIPASE"/>
    <property type="match status" value="1"/>
</dbReference>
<reference evidence="2 3" key="1">
    <citation type="submission" date="2019-12" db="EMBL/GenBank/DDBJ databases">
        <title>Snethiella sp. nov. sp. isolated from sea sand.</title>
        <authorList>
            <person name="Kim J."/>
            <person name="Jeong S.E."/>
            <person name="Jung H.S."/>
            <person name="Jeon C.O."/>
        </authorList>
    </citation>
    <scope>NUCLEOTIDE SEQUENCE [LARGE SCALE GENOMIC DNA]</scope>
    <source>
        <strain evidence="2 3">DP05</strain>
    </source>
</reference>
<dbReference type="InterPro" id="IPR050266">
    <property type="entry name" value="AB_hydrolase_sf"/>
</dbReference>
<dbReference type="EMBL" id="WTUW01000001">
    <property type="protein sequence ID" value="MZR30063.1"/>
    <property type="molecule type" value="Genomic_DNA"/>
</dbReference>
<dbReference type="PRINTS" id="PR00111">
    <property type="entry name" value="ABHYDROLASE"/>
</dbReference>
<evidence type="ECO:0000259" key="1">
    <source>
        <dbReference type="Pfam" id="PF00561"/>
    </source>
</evidence>
<dbReference type="GO" id="GO:0046464">
    <property type="term" value="P:acylglycerol catabolic process"/>
    <property type="evidence" value="ECO:0007669"/>
    <property type="project" value="TreeGrafter"/>
</dbReference>
<dbReference type="AlphaFoldDB" id="A0A6L8W6D5"/>
<dbReference type="GO" id="GO:0047372">
    <property type="term" value="F:monoacylglycerol lipase activity"/>
    <property type="evidence" value="ECO:0007669"/>
    <property type="project" value="TreeGrafter"/>
</dbReference>
<dbReference type="SUPFAM" id="SSF53474">
    <property type="entry name" value="alpha/beta-Hydrolases"/>
    <property type="match status" value="1"/>
</dbReference>
<dbReference type="GO" id="GO:0016020">
    <property type="term" value="C:membrane"/>
    <property type="evidence" value="ECO:0007669"/>
    <property type="project" value="TreeGrafter"/>
</dbReference>
<organism evidence="2 3">
    <name type="scientific">Sneathiella litorea</name>
    <dbReference type="NCBI Taxonomy" id="2606216"/>
    <lineage>
        <taxon>Bacteria</taxon>
        <taxon>Pseudomonadati</taxon>
        <taxon>Pseudomonadota</taxon>
        <taxon>Alphaproteobacteria</taxon>
        <taxon>Sneathiellales</taxon>
        <taxon>Sneathiellaceae</taxon>
        <taxon>Sneathiella</taxon>
    </lineage>
</organism>
<dbReference type="InterPro" id="IPR029058">
    <property type="entry name" value="AB_hydrolase_fold"/>
</dbReference>
<sequence>MATINAGACICEVDGEGFPVVMIHGLGGTSNSYQSQMAALQGYKVIRFDMPGAGRSPVPSDALSIDYFSNQIVSALDALGVTQAHFVGHSLGTIMCQQIATTNSDLVASLTLFGAIIEPPEAARNGLQARAEAARNGGMSDIADQIIANTLSPVTRETKPEVSAFVRESIMRQNAEGYARTCEALSTAKAVDATQIKAPTLLITGDVDPVAPVGMTEELAAKIAHAQLSIISDCGHWAPVEKSAEVNILLSHFIRKNQA</sequence>
<name>A0A6L8W6D5_9PROT</name>
<feature type="domain" description="AB hydrolase-1" evidence="1">
    <location>
        <begin position="19"/>
        <end position="242"/>
    </location>
</feature>
<protein>
    <submittedName>
        <fullName evidence="2">Alpha/beta fold hydrolase</fullName>
    </submittedName>
</protein>
<accession>A0A6L8W6D5</accession>
<dbReference type="RefSeq" id="WP_161314595.1">
    <property type="nucleotide sequence ID" value="NZ_WTUW01000001.1"/>
</dbReference>
<dbReference type="InterPro" id="IPR000073">
    <property type="entry name" value="AB_hydrolase_1"/>
</dbReference>
<dbReference type="Proteomes" id="UP000476030">
    <property type="component" value="Unassembled WGS sequence"/>
</dbReference>
<evidence type="ECO:0000313" key="2">
    <source>
        <dbReference type="EMBL" id="MZR30063.1"/>
    </source>
</evidence>
<keyword evidence="2" id="KW-0378">Hydrolase</keyword>
<dbReference type="Gene3D" id="3.40.50.1820">
    <property type="entry name" value="alpha/beta hydrolase"/>
    <property type="match status" value="1"/>
</dbReference>
<evidence type="ECO:0000313" key="3">
    <source>
        <dbReference type="Proteomes" id="UP000476030"/>
    </source>
</evidence>
<gene>
    <name evidence="2" type="ORF">GQE98_05370</name>
</gene>
<proteinExistence type="predicted"/>
<dbReference type="Pfam" id="PF00561">
    <property type="entry name" value="Abhydrolase_1"/>
    <property type="match status" value="1"/>
</dbReference>
<dbReference type="PANTHER" id="PTHR43798:SF5">
    <property type="entry name" value="MONOACYLGLYCEROL LIPASE ABHD6"/>
    <property type="match status" value="1"/>
</dbReference>
<comment type="caution">
    <text evidence="2">The sequence shown here is derived from an EMBL/GenBank/DDBJ whole genome shotgun (WGS) entry which is preliminary data.</text>
</comment>